<dbReference type="AlphaFoldDB" id="A0A644YEM9"/>
<feature type="region of interest" description="Disordered" evidence="1">
    <location>
        <begin position="235"/>
        <end position="263"/>
    </location>
</feature>
<protein>
    <submittedName>
        <fullName evidence="2">Uncharacterized protein</fullName>
    </submittedName>
</protein>
<accession>A0A644YEM9</accession>
<dbReference type="EMBL" id="VSSQ01004870">
    <property type="protein sequence ID" value="MPM26956.1"/>
    <property type="molecule type" value="Genomic_DNA"/>
</dbReference>
<evidence type="ECO:0000256" key="1">
    <source>
        <dbReference type="SAM" id="MobiDB-lite"/>
    </source>
</evidence>
<sequence length="263" mass="28443">MRRHLSLDVKTQRPDGLIGILPRVAHLLAVLLGQRRQVAITPVVAIGQKHHLVRVGCQHDIAGLLPGALQLAQQHLDGDETGDAPLFIHDGARQKVARLARRHADAVELAASLAKRLRHVGSEAVILAHVAVLVLPVAGGDGAALGIDQRERGGMTGPVGFFELAVEGIHLARVQRVRERGAQLRIQRQHLGQRAVAVNALQQLLRVERQMALHGAALGLQRALRCKAAGHLHAGQRAAHHDEHGPQNVSARRSHWQSGRCRG</sequence>
<proteinExistence type="predicted"/>
<reference evidence="2" key="1">
    <citation type="submission" date="2019-08" db="EMBL/GenBank/DDBJ databases">
        <authorList>
            <person name="Kucharzyk K."/>
            <person name="Murdoch R.W."/>
            <person name="Higgins S."/>
            <person name="Loffler F."/>
        </authorList>
    </citation>
    <scope>NUCLEOTIDE SEQUENCE</scope>
</reference>
<comment type="caution">
    <text evidence="2">The sequence shown here is derived from an EMBL/GenBank/DDBJ whole genome shotgun (WGS) entry which is preliminary data.</text>
</comment>
<evidence type="ECO:0000313" key="2">
    <source>
        <dbReference type="EMBL" id="MPM26956.1"/>
    </source>
</evidence>
<gene>
    <name evidence="2" type="ORF">SDC9_73461</name>
</gene>
<name>A0A644YEM9_9ZZZZ</name>
<organism evidence="2">
    <name type="scientific">bioreactor metagenome</name>
    <dbReference type="NCBI Taxonomy" id="1076179"/>
    <lineage>
        <taxon>unclassified sequences</taxon>
        <taxon>metagenomes</taxon>
        <taxon>ecological metagenomes</taxon>
    </lineage>
</organism>